<dbReference type="GeneID" id="68573481"/>
<dbReference type="EMBL" id="BAAADU010000002">
    <property type="protein sequence ID" value="GAA0655030.1"/>
    <property type="molecule type" value="Genomic_DNA"/>
</dbReference>
<comment type="caution">
    <text evidence="1">The sequence shown here is derived from an EMBL/GenBank/DDBJ whole genome shotgun (WGS) entry which is preliminary data.</text>
</comment>
<evidence type="ECO:0000313" key="1">
    <source>
        <dbReference type="EMBL" id="GAA0655030.1"/>
    </source>
</evidence>
<evidence type="ECO:0000313" key="2">
    <source>
        <dbReference type="Proteomes" id="UP001500194"/>
    </source>
</evidence>
<sequence length="247" mass="26462">MTVHVLLADPPRDGLVLPDLPDTSPLTESEATGLYEAMLKDACVAAATSGGSLLVNYPPADDIPPEHETGRPPEADLREVVADALEDPADARFEVQVGSSYDARVGNTVTHLLRDEDESSVAVVDPRAPLLARKDLDSAAMKLRRRDAVLGPSDGGRVHYAGFTQPIDFAGAYTTPELDTLTARARDAGGDVDFLSHQPLVRTGTDLETLLPTLDARRRAGRIVPTHTTQYLAELGVHLTDDGLQRA</sequence>
<dbReference type="PANTHER" id="PTHR36529">
    <property type="entry name" value="SLL1095 PROTEIN"/>
    <property type="match status" value="1"/>
</dbReference>
<accession>A0AAV3T2A5</accession>
<dbReference type="InterPro" id="IPR018641">
    <property type="entry name" value="Trfase_1_rSAM/seldom-assoc"/>
</dbReference>
<keyword evidence="2" id="KW-1185">Reference proteome</keyword>
<proteinExistence type="predicted"/>
<gene>
    <name evidence="1" type="ORF">GCM10009019_18400</name>
</gene>
<dbReference type="Proteomes" id="UP001500194">
    <property type="component" value="Unassembled WGS sequence"/>
</dbReference>
<organism evidence="1 2">
    <name type="scientific">Salarchaeum japonicum</name>
    <dbReference type="NCBI Taxonomy" id="555573"/>
    <lineage>
        <taxon>Archaea</taxon>
        <taxon>Methanobacteriati</taxon>
        <taxon>Methanobacteriota</taxon>
        <taxon>Stenosarchaea group</taxon>
        <taxon>Halobacteria</taxon>
        <taxon>Halobacteriales</taxon>
        <taxon>Halobacteriaceae</taxon>
    </lineage>
</organism>
<dbReference type="InterPro" id="IPR029044">
    <property type="entry name" value="Nucleotide-diphossugar_trans"/>
</dbReference>
<dbReference type="PANTHER" id="PTHR36529:SF1">
    <property type="entry name" value="GLYCOSYLTRANSFERASE"/>
    <property type="match status" value="1"/>
</dbReference>
<dbReference type="AlphaFoldDB" id="A0AAV3T2A5"/>
<protein>
    <submittedName>
        <fullName evidence="1">DUF2064 domain-containing protein</fullName>
    </submittedName>
</protein>
<dbReference type="Gene3D" id="3.90.550.10">
    <property type="entry name" value="Spore Coat Polysaccharide Biosynthesis Protein SpsA, Chain A"/>
    <property type="match status" value="1"/>
</dbReference>
<name>A0AAV3T2A5_9EURY</name>
<reference evidence="1 2" key="1">
    <citation type="journal article" date="2019" name="Int. J. Syst. Evol. Microbiol.">
        <title>The Global Catalogue of Microorganisms (GCM) 10K type strain sequencing project: providing services to taxonomists for standard genome sequencing and annotation.</title>
        <authorList>
            <consortium name="The Broad Institute Genomics Platform"/>
            <consortium name="The Broad Institute Genome Sequencing Center for Infectious Disease"/>
            <person name="Wu L."/>
            <person name="Ma J."/>
        </authorList>
    </citation>
    <scope>NUCLEOTIDE SEQUENCE [LARGE SCALE GENOMIC DNA]</scope>
    <source>
        <strain evidence="1 2">JCM 16327</strain>
    </source>
</reference>
<dbReference type="RefSeq" id="WP_227260285.1">
    <property type="nucleotide sequence ID" value="NZ_BAAADU010000002.1"/>
</dbReference>